<evidence type="ECO:0000313" key="3">
    <source>
        <dbReference type="EMBL" id="QQB89294.1"/>
    </source>
</evidence>
<dbReference type="RefSeq" id="WP_128719040.1">
    <property type="nucleotide sequence ID" value="NZ_CBCRVN010000044.1"/>
</dbReference>
<dbReference type="AlphaFoldDB" id="A0A410NTM9"/>
<dbReference type="EMBL" id="CP035093">
    <property type="protein sequence ID" value="QAT13344.1"/>
    <property type="molecule type" value="Genomic_DNA"/>
</dbReference>
<keyword evidence="5" id="KW-1185">Reference proteome</keyword>
<dbReference type="KEGG" id="bdm:EQG53_02660"/>
<protein>
    <submittedName>
        <fullName evidence="2">Uncharacterized protein</fullName>
    </submittedName>
</protein>
<evidence type="ECO:0000256" key="1">
    <source>
        <dbReference type="SAM" id="MobiDB-lite"/>
    </source>
</evidence>
<dbReference type="Proteomes" id="UP000287388">
    <property type="component" value="Chromosome"/>
</dbReference>
<feature type="compositionally biased region" description="Basic and acidic residues" evidence="1">
    <location>
        <begin position="58"/>
        <end position="67"/>
    </location>
</feature>
<dbReference type="Proteomes" id="UP000596117">
    <property type="component" value="Chromosome"/>
</dbReference>
<reference evidence="2 4" key="1">
    <citation type="submission" date="2019-01" db="EMBL/GenBank/DDBJ databases">
        <title>Brevundimonas diminuta Genome sequencing and assembly.</title>
        <authorList>
            <person name="Chen H."/>
        </authorList>
    </citation>
    <scope>NUCLEOTIDE SEQUENCE [LARGE SCALE GENOMIC DNA]</scope>
    <source>
        <strain evidence="2">ATCC</strain>
        <strain evidence="4">ATCC(B) 19146</strain>
    </source>
</reference>
<sequence length="81" mass="8706">MRVRFTEPYDYTPSEEPRVLIAFSPTGGAEKDGAYTVRRECGEAAVKVGKAVEIAPDPLDHDGDGRKGGSLPKVKKTDAEA</sequence>
<reference evidence="3 5" key="2">
    <citation type="submission" date="2020-12" db="EMBL/GenBank/DDBJ databases">
        <title>FDA dAtabase for Regulatory Grade micrObial Sequences (FDA-ARGOS): Supporting development and validation of Infectious Disease Dx tests.</title>
        <authorList>
            <person name="Kerrigan L."/>
            <person name="Long C."/>
            <person name="Tallon L."/>
            <person name="Sadzewicz L."/>
            <person name="Zhao X."/>
            <person name="Boylan J."/>
            <person name="Ott S."/>
            <person name="Bowen H."/>
            <person name="Vavikolanu K."/>
            <person name="Mehta A."/>
            <person name="Aluvathingal J."/>
            <person name="Nadendla S."/>
            <person name="Yan Y."/>
            <person name="Sichtig H."/>
        </authorList>
    </citation>
    <scope>NUCLEOTIDE SEQUENCE [LARGE SCALE GENOMIC DNA]</scope>
    <source>
        <strain evidence="3 5">FDAARGOS_1026</strain>
    </source>
</reference>
<name>A0A410NTM9_BREDI</name>
<gene>
    <name evidence="2" type="ORF">EQG53_02660</name>
    <name evidence="3" type="ORF">I6H83_02290</name>
</gene>
<dbReference type="EMBL" id="CP066026">
    <property type="protein sequence ID" value="QQB89294.1"/>
    <property type="molecule type" value="Genomic_DNA"/>
</dbReference>
<accession>A0A410NTM9</accession>
<evidence type="ECO:0000313" key="2">
    <source>
        <dbReference type="EMBL" id="QAT13344.1"/>
    </source>
</evidence>
<organism evidence="2 4">
    <name type="scientific">Brevundimonas diminuta</name>
    <name type="common">Pseudomonas diminuta</name>
    <dbReference type="NCBI Taxonomy" id="293"/>
    <lineage>
        <taxon>Bacteria</taxon>
        <taxon>Pseudomonadati</taxon>
        <taxon>Pseudomonadota</taxon>
        <taxon>Alphaproteobacteria</taxon>
        <taxon>Caulobacterales</taxon>
        <taxon>Caulobacteraceae</taxon>
        <taxon>Brevundimonas</taxon>
    </lineage>
</organism>
<evidence type="ECO:0000313" key="4">
    <source>
        <dbReference type="Proteomes" id="UP000287388"/>
    </source>
</evidence>
<evidence type="ECO:0000313" key="5">
    <source>
        <dbReference type="Proteomes" id="UP000596117"/>
    </source>
</evidence>
<feature type="region of interest" description="Disordered" evidence="1">
    <location>
        <begin position="55"/>
        <end position="81"/>
    </location>
</feature>
<proteinExistence type="predicted"/>